<dbReference type="OMA" id="VEYAYYK"/>
<dbReference type="OrthoDB" id="433955at2759"/>
<dbReference type="SUPFAM" id="SSF53335">
    <property type="entry name" value="S-adenosyl-L-methionine-dependent methyltransferases"/>
    <property type="match status" value="1"/>
</dbReference>
<dbReference type="PANTHER" id="PTHR14614:SF147">
    <property type="entry name" value="S-ADENOSYLMETHIONINE-DEPENDENT METHYLTRANSFERASE OF THE SEVEN BETA-STRAND FAMILY"/>
    <property type="match status" value="1"/>
</dbReference>
<accession>V5GJD0</accession>
<dbReference type="HOGENOM" id="CLU_531135_0_0_1"/>
<dbReference type="RefSeq" id="XP_016291031.1">
    <property type="nucleotide sequence ID" value="XM_016437492.1"/>
</dbReference>
<dbReference type="PANTHER" id="PTHR14614">
    <property type="entry name" value="HEPATOCELLULAR CARCINOMA-ASSOCIATED ANTIGEN"/>
    <property type="match status" value="1"/>
</dbReference>
<organism evidence="1 2">
    <name type="scientific">Kalmanozyma brasiliensis (strain GHG001)</name>
    <name type="common">Yeast</name>
    <name type="synonym">Pseudozyma brasiliensis</name>
    <dbReference type="NCBI Taxonomy" id="1365824"/>
    <lineage>
        <taxon>Eukaryota</taxon>
        <taxon>Fungi</taxon>
        <taxon>Dikarya</taxon>
        <taxon>Basidiomycota</taxon>
        <taxon>Ustilaginomycotina</taxon>
        <taxon>Ustilaginomycetes</taxon>
        <taxon>Ustilaginales</taxon>
        <taxon>Ustilaginaceae</taxon>
        <taxon>Kalmanozyma</taxon>
    </lineage>
</organism>
<name>V5GJD0_KALBG</name>
<gene>
    <name evidence="1" type="ORF">PSEUBRA_SCAF3g03555</name>
</gene>
<evidence type="ECO:0000313" key="2">
    <source>
        <dbReference type="Proteomes" id="UP000019377"/>
    </source>
</evidence>
<dbReference type="AlphaFoldDB" id="V5GJD0"/>
<dbReference type="InterPro" id="IPR019410">
    <property type="entry name" value="Methyltransf_16"/>
</dbReference>
<dbReference type="Gene3D" id="3.40.50.150">
    <property type="entry name" value="Vaccinia Virus protein VP39"/>
    <property type="match status" value="1"/>
</dbReference>
<sequence length="447" mass="49096">MSGASAFLPSRDLRDLRTLDLSSSECLDSVRDNLESLARLLGASGGFITHAPPQLAQKIDEAIQANEPAFEHPPGEVDSFERSYVTRWLTRLISELSLICSDDDDDDEAAAQAERLSEQCAELIALAAGRMAAGASVQDHIFQLDDGTLTVKLRDGALIHDSLGTHTWGAAPLLSQLLLPLEASNGRDLRILELGAGTGLVGLALASWSRRYRSHHRTQVVCTDYHPTVLENLAHNISLNGWSSLASRPSVTTSDSSAPVSVVSRCLDWQSVHRELCTQETSQARDLTSQTLPSHLTTTNEADWASRLDVESHTGSFDILVAADCVYDPVHPLWIRSVAEKLLRRPDTADSNSPLLHVMVPLRPTHQQEVLAVYQAFGEKRESGLLKLVILSEQDYHGYENFGAWNSVVRSETATHSQPQGGLARTYRWFQIGWQTASRGPVEAREP</sequence>
<dbReference type="InterPro" id="IPR029063">
    <property type="entry name" value="SAM-dependent_MTases_sf"/>
</dbReference>
<dbReference type="GeneID" id="27420170"/>
<dbReference type="Proteomes" id="UP000019377">
    <property type="component" value="Unassembled WGS sequence"/>
</dbReference>
<dbReference type="Pfam" id="PF10294">
    <property type="entry name" value="Methyltransf_16"/>
    <property type="match status" value="1"/>
</dbReference>
<dbReference type="EMBL" id="KI545873">
    <property type="protein sequence ID" value="EST06042.1"/>
    <property type="molecule type" value="Genomic_DNA"/>
</dbReference>
<dbReference type="GO" id="GO:0008757">
    <property type="term" value="F:S-adenosylmethionine-dependent methyltransferase activity"/>
    <property type="evidence" value="ECO:0007669"/>
    <property type="project" value="UniProtKB-ARBA"/>
</dbReference>
<dbReference type="STRING" id="1365824.V5GJD0"/>
<reference evidence="2" key="1">
    <citation type="journal article" date="2013" name="Genome Announc.">
        <title>Draft genome sequence of Pseudozyma brasiliensis sp. nov. strain GHG001, a high producer of endo-1,4-xylanase isolated from an insect pest of sugarcane.</title>
        <authorList>
            <person name="Oliveira J.V.D.C."/>
            <person name="dos Santos R.A.C."/>
            <person name="Borges T.A."/>
            <person name="Riano-Pachon D.M."/>
            <person name="Goldman G.H."/>
        </authorList>
    </citation>
    <scope>NUCLEOTIDE SEQUENCE [LARGE SCALE GENOMIC DNA]</scope>
    <source>
        <strain evidence="2">GHG001</strain>
    </source>
</reference>
<proteinExistence type="predicted"/>
<evidence type="ECO:0000313" key="1">
    <source>
        <dbReference type="EMBL" id="EST06042.1"/>
    </source>
</evidence>
<dbReference type="eggNOG" id="KOG2793">
    <property type="taxonomic scope" value="Eukaryota"/>
</dbReference>
<keyword evidence="2" id="KW-1185">Reference proteome</keyword>
<protein>
    <submittedName>
        <fullName evidence="1">Uncharacterized protein</fullName>
    </submittedName>
</protein>